<evidence type="ECO:0000313" key="2">
    <source>
        <dbReference type="EMBL" id="KDQ13599.1"/>
    </source>
</evidence>
<dbReference type="SUPFAM" id="SSF56112">
    <property type="entry name" value="Protein kinase-like (PK-like)"/>
    <property type="match status" value="1"/>
</dbReference>
<sequence length="380" mass="41692">MNFSSLRAYLASSLSLSAHRIKIQPLAGGFCNTTVRASFSPPIYMPQLGFLGSIIVKYALPHAAPSDPTHHHQIVEARALALLDPRSPDPLAISALALKCSSIKIPRLVFHDAERRVLAMTDLGDALPLDDWLTSDPPPPDCEVQHTAAALGRFLAEFAVGTSNPSAQTLARASNAVLMDAWYADVIRLMRTVLARARIDDADVLVARAHRSLQEIGEVESCLGMVDLWTGNVLVDSQGNCGLIDWECFGLSSASCELSMFIASLYRIFLRTTSKDTLRRTGSFTRALLRSYGLHAPTPSLYFKRQALLAHGRSLINHVGFYEKELSEEMKDRALSAGLACMRAAGESEHGIRSSFFHDDLADYESLYESSRLMLLSGRL</sequence>
<reference evidence="3" key="1">
    <citation type="journal article" date="2014" name="Proc. Natl. Acad. Sci. U.S.A.">
        <title>Extensive sampling of basidiomycete genomes demonstrates inadequacy of the white-rot/brown-rot paradigm for wood decay fungi.</title>
        <authorList>
            <person name="Riley R."/>
            <person name="Salamov A.A."/>
            <person name="Brown D.W."/>
            <person name="Nagy L.G."/>
            <person name="Floudas D."/>
            <person name="Held B.W."/>
            <person name="Levasseur A."/>
            <person name="Lombard V."/>
            <person name="Morin E."/>
            <person name="Otillar R."/>
            <person name="Lindquist E.A."/>
            <person name="Sun H."/>
            <person name="LaButti K.M."/>
            <person name="Schmutz J."/>
            <person name="Jabbour D."/>
            <person name="Luo H."/>
            <person name="Baker S.E."/>
            <person name="Pisabarro A.G."/>
            <person name="Walton J.D."/>
            <person name="Blanchette R.A."/>
            <person name="Henrissat B."/>
            <person name="Martin F."/>
            <person name="Cullen D."/>
            <person name="Hibbett D.S."/>
            <person name="Grigoriev I.V."/>
        </authorList>
    </citation>
    <scope>NUCLEOTIDE SEQUENCE [LARGE SCALE GENOMIC DNA]</scope>
    <source>
        <strain evidence="3">FD-172 SS1</strain>
    </source>
</reference>
<protein>
    <recommendedName>
        <fullName evidence="1">Aminoglycoside phosphotransferase domain-containing protein</fullName>
    </recommendedName>
</protein>
<evidence type="ECO:0000259" key="1">
    <source>
        <dbReference type="Pfam" id="PF01636"/>
    </source>
</evidence>
<dbReference type="Pfam" id="PF01636">
    <property type="entry name" value="APH"/>
    <property type="match status" value="1"/>
</dbReference>
<dbReference type="Proteomes" id="UP000027195">
    <property type="component" value="Unassembled WGS sequence"/>
</dbReference>
<organism evidence="2 3">
    <name type="scientific">Botryobasidium botryosum (strain FD-172 SS1)</name>
    <dbReference type="NCBI Taxonomy" id="930990"/>
    <lineage>
        <taxon>Eukaryota</taxon>
        <taxon>Fungi</taxon>
        <taxon>Dikarya</taxon>
        <taxon>Basidiomycota</taxon>
        <taxon>Agaricomycotina</taxon>
        <taxon>Agaricomycetes</taxon>
        <taxon>Cantharellales</taxon>
        <taxon>Botryobasidiaceae</taxon>
        <taxon>Botryobasidium</taxon>
    </lineage>
</organism>
<dbReference type="InterPro" id="IPR011009">
    <property type="entry name" value="Kinase-like_dom_sf"/>
</dbReference>
<dbReference type="EMBL" id="KL198042">
    <property type="protein sequence ID" value="KDQ13599.1"/>
    <property type="molecule type" value="Genomic_DNA"/>
</dbReference>
<proteinExistence type="predicted"/>
<accession>A0A067MDF7</accession>
<dbReference type="Gene3D" id="3.30.200.20">
    <property type="entry name" value="Phosphorylase Kinase, domain 1"/>
    <property type="match status" value="1"/>
</dbReference>
<gene>
    <name evidence="2" type="ORF">BOTBODRAFT_188338</name>
</gene>
<evidence type="ECO:0000313" key="3">
    <source>
        <dbReference type="Proteomes" id="UP000027195"/>
    </source>
</evidence>
<dbReference type="HOGENOM" id="CLU_040823_1_0_1"/>
<name>A0A067MDF7_BOTB1</name>
<feature type="domain" description="Aminoglycoside phosphotransferase" evidence="1">
    <location>
        <begin position="104"/>
        <end position="287"/>
    </location>
</feature>
<dbReference type="OrthoDB" id="25129at2759"/>
<dbReference type="Gene3D" id="3.90.1200.10">
    <property type="match status" value="1"/>
</dbReference>
<dbReference type="InParanoid" id="A0A067MDF7"/>
<dbReference type="AlphaFoldDB" id="A0A067MDF7"/>
<keyword evidence="3" id="KW-1185">Reference proteome</keyword>
<dbReference type="InterPro" id="IPR002575">
    <property type="entry name" value="Aminoglycoside_PTrfase"/>
</dbReference>